<gene>
    <name evidence="3" type="ORF">GP486_003877</name>
</gene>
<reference evidence="3" key="1">
    <citation type="submission" date="2021-03" db="EMBL/GenBank/DDBJ databases">
        <title>Comparative genomics and phylogenomic investigation of the class Geoglossomycetes provide insights into ecological specialization and systematics.</title>
        <authorList>
            <person name="Melie T."/>
            <person name="Pirro S."/>
            <person name="Miller A.N."/>
            <person name="Quandt A."/>
        </authorList>
    </citation>
    <scope>NUCLEOTIDE SEQUENCE</scope>
    <source>
        <strain evidence="3">CAQ_001_2017</strain>
    </source>
</reference>
<dbReference type="PANTHER" id="PTHR47219">
    <property type="entry name" value="RAB GTPASE-ACTIVATING PROTEIN 1-LIKE"/>
    <property type="match status" value="1"/>
</dbReference>
<feature type="compositionally biased region" description="Polar residues" evidence="1">
    <location>
        <begin position="309"/>
        <end position="318"/>
    </location>
</feature>
<dbReference type="PROSITE" id="PS50086">
    <property type="entry name" value="TBC_RABGAP"/>
    <property type="match status" value="1"/>
</dbReference>
<feature type="compositionally biased region" description="Basic and acidic residues" evidence="1">
    <location>
        <begin position="561"/>
        <end position="576"/>
    </location>
</feature>
<dbReference type="Gene3D" id="1.10.472.80">
    <property type="entry name" value="Ypt/Rab-GAP domain of gyp1p, domain 3"/>
    <property type="match status" value="1"/>
</dbReference>
<feature type="region of interest" description="Disordered" evidence="1">
    <location>
        <begin position="810"/>
        <end position="834"/>
    </location>
</feature>
<feature type="compositionally biased region" description="Polar residues" evidence="1">
    <location>
        <begin position="197"/>
        <end position="211"/>
    </location>
</feature>
<feature type="region of interest" description="Disordered" evidence="1">
    <location>
        <begin position="73"/>
        <end position="275"/>
    </location>
</feature>
<feature type="region of interest" description="Disordered" evidence="1">
    <location>
        <begin position="548"/>
        <end position="576"/>
    </location>
</feature>
<feature type="region of interest" description="Disordered" evidence="1">
    <location>
        <begin position="13"/>
        <end position="34"/>
    </location>
</feature>
<dbReference type="Pfam" id="PF00566">
    <property type="entry name" value="RabGAP-TBC"/>
    <property type="match status" value="2"/>
</dbReference>
<dbReference type="GO" id="GO:0005096">
    <property type="term" value="F:GTPase activator activity"/>
    <property type="evidence" value="ECO:0007669"/>
    <property type="project" value="TreeGrafter"/>
</dbReference>
<dbReference type="InterPro" id="IPR050302">
    <property type="entry name" value="Rab_GAP_TBC_domain"/>
</dbReference>
<keyword evidence="4" id="KW-1185">Reference proteome</keyword>
<accession>A0A9P8RQ16</accession>
<feature type="compositionally biased region" description="Basic and acidic residues" evidence="1">
    <location>
        <begin position="356"/>
        <end position="367"/>
    </location>
</feature>
<comment type="caution">
    <text evidence="3">The sequence shown here is derived from an EMBL/GenBank/DDBJ whole genome shotgun (WGS) entry which is preliminary data.</text>
</comment>
<dbReference type="PANTHER" id="PTHR47219:SF9">
    <property type="entry name" value="GTPASE ACTIVATING PROTEIN AND CENTROSOME-ASSOCIATED, ISOFORM B"/>
    <property type="match status" value="1"/>
</dbReference>
<feature type="compositionally biased region" description="Basic and acidic residues" evidence="1">
    <location>
        <begin position="258"/>
        <end position="275"/>
    </location>
</feature>
<dbReference type="AlphaFoldDB" id="A0A9P8RQ16"/>
<protein>
    <recommendedName>
        <fullName evidence="2">Rab-GAP TBC domain-containing protein</fullName>
    </recommendedName>
</protein>
<evidence type="ECO:0000256" key="1">
    <source>
        <dbReference type="SAM" id="MobiDB-lite"/>
    </source>
</evidence>
<dbReference type="SUPFAM" id="SSF47923">
    <property type="entry name" value="Ypt/Rab-GAP domain of gyp1p"/>
    <property type="match status" value="2"/>
</dbReference>
<sequence length="850" mass="93791">MVFANAGSYDYAHDGGTTWGRTGEGMGGDMGVRSKGREDLYHLRPKISSPTAQSPPPSPTMIYPMELQRLPHSPTADAQRPQTGVNLASVKPNPNLAHRPSLRKKLSVPSRLGQPKLREPPAANGTKQPSDQAPYSEPAVQPRRLWSGRMRSGSAGGQKPFSPPKSAPLPDERARAGGPQLPLSLRLTRVTRDRGASFTSQKPPPSQTKTQVPLRPANSVSDLGSGGLLQHRYRGQLSQSNHRSERAQSPRDGNFPALRREPPQRRPHDGRNDEELRASFRSALTTSSSYIGSGTERSSVATKSSSTSEFYANRSSGAQGLEADTTDEGMSVDDAIGMYVGGFHDDDDGGDSNGEEGGKTNEQDTHSRLLAGTMDGAMGDPPKPESPVQPDVSYTAAARPSTNSTTDVPPRSPSHPAPPMAEPRDRYGFRKVTQHVTLEQYEVWNTQYTENLHRRRRKWTVLLKESGLPTENPLRFPPKSAKTKRYVRKGIPPEWRGAAWFWYGGGYARMQKHPGLYSELVGKAERGEINEGDVELIERDLNRTFPDNIRFKPDLPPPTKDGVHNEKQSGEEHHQETEIVKSLRRVLQAFSIHAPRIGYCQSLNFLAGLLLLFMEEEKAFWMLNIITQVYLPGTHEVNLEGANVDLGVLMTSVRESLPAVWAKIGGELDGGTNPDNEGRGNGAPLSTRLPPITLCTTAWFMSCFIGTLPIETVLRVWDSFFFEGSKILFRVALAIFKVGEPQIRAVSDPMEIFQVVQTIPRRLVDASALMEVCFKRRNGFGHISQETIDARRLERRGLYAEERRRVAAAAAASAAGDAQPPPDPPGKEVGVRGMLRRADSRVFRRTQGRR</sequence>
<dbReference type="SMART" id="SM00164">
    <property type="entry name" value="TBC"/>
    <property type="match status" value="1"/>
</dbReference>
<feature type="compositionally biased region" description="Basic and acidic residues" evidence="1">
    <location>
        <begin position="825"/>
        <end position="834"/>
    </location>
</feature>
<dbReference type="Proteomes" id="UP000750711">
    <property type="component" value="Unassembled WGS sequence"/>
</dbReference>
<proteinExistence type="predicted"/>
<evidence type="ECO:0000313" key="4">
    <source>
        <dbReference type="Proteomes" id="UP000750711"/>
    </source>
</evidence>
<feature type="domain" description="Rab-GAP TBC" evidence="2">
    <location>
        <begin position="490"/>
        <end position="724"/>
    </location>
</feature>
<dbReference type="GO" id="GO:0031267">
    <property type="term" value="F:small GTPase binding"/>
    <property type="evidence" value="ECO:0007669"/>
    <property type="project" value="TreeGrafter"/>
</dbReference>
<feature type="region of interest" description="Disordered" evidence="1">
    <location>
        <begin position="287"/>
        <end position="425"/>
    </location>
</feature>
<evidence type="ECO:0000259" key="2">
    <source>
        <dbReference type="PROSITE" id="PS50086"/>
    </source>
</evidence>
<feature type="compositionally biased region" description="Low complexity" evidence="1">
    <location>
        <begin position="295"/>
        <end position="308"/>
    </location>
</feature>
<dbReference type="InterPro" id="IPR035969">
    <property type="entry name" value="Rab-GAP_TBC_sf"/>
</dbReference>
<feature type="compositionally biased region" description="Acidic residues" evidence="1">
    <location>
        <begin position="345"/>
        <end position="354"/>
    </location>
</feature>
<feature type="compositionally biased region" description="Pro residues" evidence="1">
    <location>
        <begin position="410"/>
        <end position="421"/>
    </location>
</feature>
<name>A0A9P8RQ16_9PEZI</name>
<dbReference type="Gene3D" id="1.10.8.270">
    <property type="entry name" value="putative rabgap domain of human tbc1 domain family member 14 like domains"/>
    <property type="match status" value="1"/>
</dbReference>
<dbReference type="EMBL" id="JAGHQM010000559">
    <property type="protein sequence ID" value="KAH0559603.1"/>
    <property type="molecule type" value="Genomic_DNA"/>
</dbReference>
<dbReference type="FunFam" id="1.10.472.80:FF:000050">
    <property type="entry name" value="GTPase activating protein (Gyp3)"/>
    <property type="match status" value="1"/>
</dbReference>
<organism evidence="3 4">
    <name type="scientific">Trichoglossum hirsutum</name>
    <dbReference type="NCBI Taxonomy" id="265104"/>
    <lineage>
        <taxon>Eukaryota</taxon>
        <taxon>Fungi</taxon>
        <taxon>Dikarya</taxon>
        <taxon>Ascomycota</taxon>
        <taxon>Pezizomycotina</taxon>
        <taxon>Geoglossomycetes</taxon>
        <taxon>Geoglossales</taxon>
        <taxon>Geoglossaceae</taxon>
        <taxon>Trichoglossum</taxon>
    </lineage>
</organism>
<dbReference type="InterPro" id="IPR000195">
    <property type="entry name" value="Rab-GAP-TBC_dom"/>
</dbReference>
<evidence type="ECO:0000313" key="3">
    <source>
        <dbReference type="EMBL" id="KAH0559603.1"/>
    </source>
</evidence>